<name>A0A2U1NTF8_ARTAN</name>
<keyword evidence="2 5" id="KW-0396">Initiation factor</keyword>
<dbReference type="Gene3D" id="3.30.70.330">
    <property type="match status" value="1"/>
</dbReference>
<gene>
    <name evidence="9" type="ORF">CTI12_AA230530</name>
</gene>
<dbReference type="AlphaFoldDB" id="A0A2U1NTF8"/>
<dbReference type="InterPro" id="IPR034240">
    <property type="entry name" value="eIF3G_RRM"/>
</dbReference>
<protein>
    <recommendedName>
        <fullName evidence="5">Eukaryotic translation initiation factor 3 subunit G</fullName>
        <shortName evidence="5">eIF3g</shortName>
    </recommendedName>
    <alternativeName>
        <fullName evidence="5">Eukaryotic translation initiation factor 3 RNA-binding subunit</fullName>
        <shortName evidence="5">eIF-3 RNA-binding subunit</shortName>
    </alternativeName>
    <alternativeName>
        <fullName evidence="5">Eukaryotic translation initiation factor 3 subunit 4</fullName>
    </alternativeName>
</protein>
<evidence type="ECO:0000256" key="1">
    <source>
        <dbReference type="ARBA" id="ARBA00022490"/>
    </source>
</evidence>
<dbReference type="EMBL" id="PKPP01002223">
    <property type="protein sequence ID" value="PWA76786.1"/>
    <property type="molecule type" value="Genomic_DNA"/>
</dbReference>
<dbReference type="InterPro" id="IPR017334">
    <property type="entry name" value="eIF3_g"/>
</dbReference>
<evidence type="ECO:0000256" key="7">
    <source>
        <dbReference type="SAM" id="MobiDB-lite"/>
    </source>
</evidence>
<dbReference type="PROSITE" id="PS50102">
    <property type="entry name" value="RRM"/>
    <property type="match status" value="1"/>
</dbReference>
<evidence type="ECO:0000313" key="9">
    <source>
        <dbReference type="EMBL" id="PWA76786.1"/>
    </source>
</evidence>
<evidence type="ECO:0000256" key="2">
    <source>
        <dbReference type="ARBA" id="ARBA00022540"/>
    </source>
</evidence>
<dbReference type="Pfam" id="PF00076">
    <property type="entry name" value="RRM_1"/>
    <property type="match status" value="1"/>
</dbReference>
<keyword evidence="4 5" id="KW-0648">Protein biosynthesis</keyword>
<keyword evidence="10" id="KW-1185">Reference proteome</keyword>
<dbReference type="PANTHER" id="PTHR10352">
    <property type="entry name" value="EUKARYOTIC TRANSLATION INITIATION FACTOR 3 SUBUNIT G"/>
    <property type="match status" value="1"/>
</dbReference>
<dbReference type="SMART" id="SM00360">
    <property type="entry name" value="RRM"/>
    <property type="match status" value="1"/>
</dbReference>
<dbReference type="InterPro" id="IPR000504">
    <property type="entry name" value="RRM_dom"/>
</dbReference>
<dbReference type="GO" id="GO:0003723">
    <property type="term" value="F:RNA binding"/>
    <property type="evidence" value="ECO:0007669"/>
    <property type="project" value="UniProtKB-UniRule"/>
</dbReference>
<dbReference type="HAMAP" id="MF_03006">
    <property type="entry name" value="eIF3g"/>
    <property type="match status" value="1"/>
</dbReference>
<dbReference type="InterPro" id="IPR003954">
    <property type="entry name" value="RRM_euk-type"/>
</dbReference>
<sequence length="312" mass="34825">MTIGYQKERWSDVVDEEDTYYSYLPKQTSGPDKDGKKKTIEYYFNDHGKKVMKTTTTKVTKLANTRIIKHFNDHGKKVMKTTTTKVTKLANTRISKSAVERRKTWVKFGDAVNDNVGDNLTVVSREVIAFERPNAPGTNAEDSNASSDPLASNSGILMHCRSCGKKGEHWTAKCPLKDLAQPSETFVDNSTHPSPTGEPGAPKGAYVPPTKRDRALRPAPGADMRRRNDENSVRVNNLSEDTSEADLNELFSPFGSVSRVHVVMDHKTGMSRGFGFVNFVRREDGERAIAKLNGYGYDNLILRVEWAPPRAN</sequence>
<dbReference type="InterPro" id="IPR035979">
    <property type="entry name" value="RBD_domain_sf"/>
</dbReference>
<dbReference type="SUPFAM" id="SSF54928">
    <property type="entry name" value="RNA-binding domain, RBD"/>
    <property type="match status" value="1"/>
</dbReference>
<evidence type="ECO:0000313" key="10">
    <source>
        <dbReference type="Proteomes" id="UP000245207"/>
    </source>
</evidence>
<dbReference type="PIRSF" id="PIRSF037949">
    <property type="entry name" value="Transl_init_eIF-3_RNA-bind"/>
    <property type="match status" value="1"/>
</dbReference>
<evidence type="ECO:0000256" key="3">
    <source>
        <dbReference type="ARBA" id="ARBA00022884"/>
    </source>
</evidence>
<comment type="function">
    <text evidence="5">RNA-binding component of the eukaryotic translation initiation factor 3 (eIF-3) complex, which is involved in protein synthesis of a specialized repertoire of mRNAs and, together with other initiation factors, stimulates binding of mRNA and methionyl-tRNAi to the 40S ribosome. The eIF-3 complex specifically targets and initiates translation of a subset of mRNAs involved in cell proliferation. This subunit can bind 18S rRNA.</text>
</comment>
<dbReference type="OrthoDB" id="1749473at2759"/>
<feature type="domain" description="RRM" evidence="8">
    <location>
        <begin position="231"/>
        <end position="309"/>
    </location>
</feature>
<dbReference type="GO" id="GO:0016282">
    <property type="term" value="C:eukaryotic 43S preinitiation complex"/>
    <property type="evidence" value="ECO:0007669"/>
    <property type="project" value="UniProtKB-UniRule"/>
</dbReference>
<reference evidence="9 10" key="1">
    <citation type="journal article" date="2018" name="Mol. Plant">
        <title>The genome of Artemisia annua provides insight into the evolution of Asteraceae family and artemisinin biosynthesis.</title>
        <authorList>
            <person name="Shen Q."/>
            <person name="Zhang L."/>
            <person name="Liao Z."/>
            <person name="Wang S."/>
            <person name="Yan T."/>
            <person name="Shi P."/>
            <person name="Liu M."/>
            <person name="Fu X."/>
            <person name="Pan Q."/>
            <person name="Wang Y."/>
            <person name="Lv Z."/>
            <person name="Lu X."/>
            <person name="Zhang F."/>
            <person name="Jiang W."/>
            <person name="Ma Y."/>
            <person name="Chen M."/>
            <person name="Hao X."/>
            <person name="Li L."/>
            <person name="Tang Y."/>
            <person name="Lv G."/>
            <person name="Zhou Y."/>
            <person name="Sun X."/>
            <person name="Brodelius P.E."/>
            <person name="Rose J.K.C."/>
            <person name="Tang K."/>
        </authorList>
    </citation>
    <scope>NUCLEOTIDE SEQUENCE [LARGE SCALE GENOMIC DNA]</scope>
    <source>
        <strain evidence="10">cv. Huhao1</strain>
        <tissue evidence="9">Leaf</tissue>
    </source>
</reference>
<dbReference type="GO" id="GO:0005852">
    <property type="term" value="C:eukaryotic translation initiation factor 3 complex"/>
    <property type="evidence" value="ECO:0007669"/>
    <property type="project" value="UniProtKB-UniRule"/>
</dbReference>
<dbReference type="STRING" id="35608.A0A2U1NTF8"/>
<dbReference type="SMART" id="SM00361">
    <property type="entry name" value="RRM_1"/>
    <property type="match status" value="1"/>
</dbReference>
<organism evidence="9 10">
    <name type="scientific">Artemisia annua</name>
    <name type="common">Sweet wormwood</name>
    <dbReference type="NCBI Taxonomy" id="35608"/>
    <lineage>
        <taxon>Eukaryota</taxon>
        <taxon>Viridiplantae</taxon>
        <taxon>Streptophyta</taxon>
        <taxon>Embryophyta</taxon>
        <taxon>Tracheophyta</taxon>
        <taxon>Spermatophyta</taxon>
        <taxon>Magnoliopsida</taxon>
        <taxon>eudicotyledons</taxon>
        <taxon>Gunneridae</taxon>
        <taxon>Pentapetalae</taxon>
        <taxon>asterids</taxon>
        <taxon>campanulids</taxon>
        <taxon>Asterales</taxon>
        <taxon>Asteraceae</taxon>
        <taxon>Asteroideae</taxon>
        <taxon>Anthemideae</taxon>
        <taxon>Artemisiinae</taxon>
        <taxon>Artemisia</taxon>
    </lineage>
</organism>
<evidence type="ECO:0000256" key="5">
    <source>
        <dbReference type="HAMAP-Rule" id="MF_03006"/>
    </source>
</evidence>
<dbReference type="InterPro" id="IPR012677">
    <property type="entry name" value="Nucleotide-bd_a/b_plait_sf"/>
</dbReference>
<comment type="similarity">
    <text evidence="5">Belongs to the eIF-3 subunit G family.</text>
</comment>
<feature type="region of interest" description="Disordered" evidence="7">
    <location>
        <begin position="184"/>
        <end position="231"/>
    </location>
</feature>
<dbReference type="Proteomes" id="UP000245207">
    <property type="component" value="Unassembled WGS sequence"/>
</dbReference>
<accession>A0A2U1NTF8</accession>
<keyword evidence="1 5" id="KW-0963">Cytoplasm</keyword>
<comment type="subcellular location">
    <subcellularLocation>
        <location evidence="5">Cytoplasm</location>
    </subcellularLocation>
</comment>
<evidence type="ECO:0000256" key="4">
    <source>
        <dbReference type="ARBA" id="ARBA00022917"/>
    </source>
</evidence>
<dbReference type="GO" id="GO:0001732">
    <property type="term" value="P:formation of cytoplasmic translation initiation complex"/>
    <property type="evidence" value="ECO:0007669"/>
    <property type="project" value="UniProtKB-UniRule"/>
</dbReference>
<keyword evidence="3 6" id="KW-0694">RNA-binding</keyword>
<proteinExistence type="inferred from homology"/>
<comment type="caution">
    <text evidence="9">The sequence shown here is derived from an EMBL/GenBank/DDBJ whole genome shotgun (WGS) entry which is preliminary data.</text>
</comment>
<evidence type="ECO:0000259" key="8">
    <source>
        <dbReference type="PROSITE" id="PS50102"/>
    </source>
</evidence>
<comment type="subunit">
    <text evidence="5">Component of the eukaryotic translation initiation factor 3 (eIF-3) complex.</text>
</comment>
<dbReference type="GO" id="GO:0003743">
    <property type="term" value="F:translation initiation factor activity"/>
    <property type="evidence" value="ECO:0007669"/>
    <property type="project" value="UniProtKB-UniRule"/>
</dbReference>
<dbReference type="GO" id="GO:0033290">
    <property type="term" value="C:eukaryotic 48S preinitiation complex"/>
    <property type="evidence" value="ECO:0007669"/>
    <property type="project" value="UniProtKB-UniRule"/>
</dbReference>
<dbReference type="FunFam" id="3.30.70.330:FF:000342">
    <property type="entry name" value="Eukaryotic translation initiation factor 3 subunit G"/>
    <property type="match status" value="1"/>
</dbReference>
<dbReference type="Pfam" id="PF12353">
    <property type="entry name" value="eIF3g"/>
    <property type="match status" value="1"/>
</dbReference>
<dbReference type="InterPro" id="IPR024675">
    <property type="entry name" value="eIF3g_N"/>
</dbReference>
<feature type="compositionally biased region" description="Polar residues" evidence="7">
    <location>
        <begin position="184"/>
        <end position="194"/>
    </location>
</feature>
<evidence type="ECO:0000256" key="6">
    <source>
        <dbReference type="PROSITE-ProRule" id="PRU00176"/>
    </source>
</evidence>
<dbReference type="CDD" id="cd12408">
    <property type="entry name" value="RRM_eIF3G_like"/>
    <property type="match status" value="1"/>
</dbReference>